<dbReference type="InterPro" id="IPR036591">
    <property type="entry name" value="YggU-like_sf"/>
</dbReference>
<reference evidence="3" key="1">
    <citation type="journal article" date="2014" name="ISME J.">
        <title>Genomic properties of Marine Group A bacteria indicate a role in the marine sulfur cycle.</title>
        <authorList>
            <person name="Wright J.J."/>
            <person name="Mewis K."/>
            <person name="Hanson N.W."/>
            <person name="Konwar K.M."/>
            <person name="Maas K.R."/>
            <person name="Hallam S.J."/>
        </authorList>
    </citation>
    <scope>NUCLEOTIDE SEQUENCE</scope>
</reference>
<sequence length="77" mass="8686">MSEVKKLLIKVKPNARENSLRQFQNGTWLAEVKAPPKDSKANRAVIELIAKQFKVTKSRVSIKSGKTGRIKLIQLDI</sequence>
<dbReference type="SMART" id="SM01152">
    <property type="entry name" value="DUF167"/>
    <property type="match status" value="1"/>
</dbReference>
<evidence type="ECO:0000313" key="3">
    <source>
        <dbReference type="EMBL" id="AGO88008.1"/>
    </source>
</evidence>
<dbReference type="Gene3D" id="3.30.1200.10">
    <property type="entry name" value="YggU-like"/>
    <property type="match status" value="1"/>
</dbReference>
<dbReference type="Pfam" id="PF02594">
    <property type="entry name" value="DUF167"/>
    <property type="match status" value="1"/>
</dbReference>
<organism evidence="3">
    <name type="scientific">uncultured bacterium 122006-I05</name>
    <dbReference type="NCBI Taxonomy" id="1343837"/>
    <lineage>
        <taxon>Bacteria</taxon>
        <taxon>environmental samples</taxon>
    </lineage>
</organism>
<dbReference type="InterPro" id="IPR003746">
    <property type="entry name" value="DUF167"/>
</dbReference>
<evidence type="ECO:0000256" key="2">
    <source>
        <dbReference type="HAMAP-Rule" id="MF_00634"/>
    </source>
</evidence>
<dbReference type="NCBIfam" id="TIGR00251">
    <property type="entry name" value="DUF167 family protein"/>
    <property type="match status" value="1"/>
</dbReference>
<evidence type="ECO:0000256" key="1">
    <source>
        <dbReference type="ARBA" id="ARBA00010364"/>
    </source>
</evidence>
<proteinExistence type="inferred from homology"/>
<dbReference type="PANTHER" id="PTHR13420:SF7">
    <property type="entry name" value="UPF0235 PROTEIN C15ORF40"/>
    <property type="match status" value="1"/>
</dbReference>
<accession>S4WBD1</accession>
<dbReference type="SUPFAM" id="SSF69786">
    <property type="entry name" value="YggU-like"/>
    <property type="match status" value="1"/>
</dbReference>
<dbReference type="EMBL" id="KF170422">
    <property type="protein sequence ID" value="AGO88008.1"/>
    <property type="molecule type" value="Genomic_DNA"/>
</dbReference>
<dbReference type="PANTHER" id="PTHR13420">
    <property type="entry name" value="UPF0235 PROTEIN C15ORF40"/>
    <property type="match status" value="1"/>
</dbReference>
<dbReference type="HAMAP" id="MF_00634">
    <property type="entry name" value="UPF0235"/>
    <property type="match status" value="1"/>
</dbReference>
<protein>
    <recommendedName>
        <fullName evidence="2">UPF0235 protein</fullName>
    </recommendedName>
</protein>
<comment type="similarity">
    <text evidence="1 2">Belongs to the UPF0235 family.</text>
</comment>
<dbReference type="GO" id="GO:0005737">
    <property type="term" value="C:cytoplasm"/>
    <property type="evidence" value="ECO:0007669"/>
    <property type="project" value="TreeGrafter"/>
</dbReference>
<name>S4WBD1_9BACT</name>
<dbReference type="AlphaFoldDB" id="S4WBD1"/>